<keyword evidence="3 5" id="KW-1133">Transmembrane helix</keyword>
<dbReference type="EMBL" id="JAHYBZ010000002">
    <property type="protein sequence ID" value="MBW6397547.1"/>
    <property type="molecule type" value="Genomic_DNA"/>
</dbReference>
<organism evidence="8 9">
    <name type="scientific">Roseomonas alba</name>
    <dbReference type="NCBI Taxonomy" id="2846776"/>
    <lineage>
        <taxon>Bacteria</taxon>
        <taxon>Pseudomonadati</taxon>
        <taxon>Pseudomonadota</taxon>
        <taxon>Alphaproteobacteria</taxon>
        <taxon>Acetobacterales</taxon>
        <taxon>Roseomonadaceae</taxon>
        <taxon>Roseomonas</taxon>
    </lineage>
</organism>
<feature type="transmembrane region" description="Helical" evidence="5">
    <location>
        <begin position="105"/>
        <end position="121"/>
    </location>
</feature>
<dbReference type="Pfam" id="PF19358">
    <property type="entry name" value="DUF5935"/>
    <property type="match status" value="1"/>
</dbReference>
<feature type="transmembrane region" description="Helical" evidence="5">
    <location>
        <begin position="245"/>
        <end position="262"/>
    </location>
</feature>
<feature type="domain" description="DUF5935" evidence="7">
    <location>
        <begin position="1"/>
        <end position="193"/>
    </location>
</feature>
<feature type="transmembrane region" description="Helical" evidence="5">
    <location>
        <begin position="381"/>
        <end position="401"/>
    </location>
</feature>
<evidence type="ECO:0000313" key="9">
    <source>
        <dbReference type="Proteomes" id="UP001196565"/>
    </source>
</evidence>
<dbReference type="InterPro" id="IPR007016">
    <property type="entry name" value="O-antigen_ligase-rel_domated"/>
</dbReference>
<dbReference type="InterPro" id="IPR051533">
    <property type="entry name" value="WaaL-like"/>
</dbReference>
<evidence type="ECO:0000256" key="5">
    <source>
        <dbReference type="SAM" id="Phobius"/>
    </source>
</evidence>
<dbReference type="Pfam" id="PF04932">
    <property type="entry name" value="Wzy_C"/>
    <property type="match status" value="1"/>
</dbReference>
<reference evidence="8 9" key="1">
    <citation type="submission" date="2021-07" db="EMBL/GenBank/DDBJ databases">
        <authorList>
            <person name="So Y."/>
        </authorList>
    </citation>
    <scope>NUCLEOTIDE SEQUENCE [LARGE SCALE GENOMIC DNA]</scope>
    <source>
        <strain evidence="8 9">HJA6</strain>
    </source>
</reference>
<dbReference type="NCBIfam" id="TIGR03097">
    <property type="entry name" value="PEP_O_lig_1"/>
    <property type="match status" value="1"/>
</dbReference>
<protein>
    <submittedName>
        <fullName evidence="8">O-glycosylation ligase, exosortase A system-associated</fullName>
    </submittedName>
</protein>
<feature type="domain" description="O-antigen ligase-related" evidence="6">
    <location>
        <begin position="211"/>
        <end position="348"/>
    </location>
</feature>
<feature type="transmembrane region" description="Helical" evidence="5">
    <location>
        <begin position="341"/>
        <end position="360"/>
    </location>
</feature>
<evidence type="ECO:0000313" key="8">
    <source>
        <dbReference type="EMBL" id="MBW6397547.1"/>
    </source>
</evidence>
<feature type="transmembrane region" description="Helical" evidence="5">
    <location>
        <begin position="166"/>
        <end position="187"/>
    </location>
</feature>
<keyword evidence="4 5" id="KW-0472">Membrane</keyword>
<feature type="transmembrane region" description="Helical" evidence="5">
    <location>
        <begin position="72"/>
        <end position="93"/>
    </location>
</feature>
<evidence type="ECO:0000256" key="2">
    <source>
        <dbReference type="ARBA" id="ARBA00022692"/>
    </source>
</evidence>
<feature type="transmembrane region" description="Helical" evidence="5">
    <location>
        <begin position="221"/>
        <end position="238"/>
    </location>
</feature>
<dbReference type="RefSeq" id="WP_219762151.1">
    <property type="nucleotide sequence ID" value="NZ_JAHYBZ010000002.1"/>
</dbReference>
<comment type="subcellular location">
    <subcellularLocation>
        <location evidence="1">Membrane</location>
        <topology evidence="1">Multi-pass membrane protein</topology>
    </subcellularLocation>
</comment>
<accession>A0ABS7A6Z8</accession>
<keyword evidence="2 5" id="KW-0812">Transmembrane</keyword>
<feature type="transmembrane region" description="Helical" evidence="5">
    <location>
        <begin position="194"/>
        <end position="215"/>
    </location>
</feature>
<proteinExistence type="predicted"/>
<evidence type="ECO:0000256" key="4">
    <source>
        <dbReference type="ARBA" id="ARBA00023136"/>
    </source>
</evidence>
<evidence type="ECO:0000259" key="6">
    <source>
        <dbReference type="Pfam" id="PF04932"/>
    </source>
</evidence>
<gene>
    <name evidence="8" type="ORF">KPL78_06800</name>
</gene>
<dbReference type="Proteomes" id="UP001196565">
    <property type="component" value="Unassembled WGS sequence"/>
</dbReference>
<feature type="transmembrane region" description="Helical" evidence="5">
    <location>
        <begin position="128"/>
        <end position="146"/>
    </location>
</feature>
<evidence type="ECO:0000259" key="7">
    <source>
        <dbReference type="Pfam" id="PF19358"/>
    </source>
</evidence>
<evidence type="ECO:0000256" key="1">
    <source>
        <dbReference type="ARBA" id="ARBA00004141"/>
    </source>
</evidence>
<sequence>MQALFILLVWSVLIALGLSAPFVLGLAYIWVDLFRPQDVVPVVGQLISISMITAVLAVGMYLVADRRDPPRLGLLTVLMMVWAGWITLTTTWALFPQDAWWKWDWAFKTVVFTALLPFVFRSRIQIEAALMVLLCAVAAHVLPYSIKGLISGGAYDRPLGLIAINAHWGGEGSTLATYAFACLPLVAYLQRHSLIAPATGIMRYVYMAAPLLALAGSFATFARAAVIACLVWAALTWWQSRRKSLLAVAFVAAAIAIVPLMGERWVARISTTLEPSQEESAHTRLIVWGWTIDFANQHPAGGGFNAYHANFIVTPGPDGVDIITEARAFHSVYFEILGEHGWIGLGIFAALLAVMFFDMWRVRRASRGDPELEWLGDLARALSHAMLIFMAGGAFVGIAFYPLHYYLFAFAVCARAALQRARRGVAVAPAATDPGADPAVAASRHLPAWRIRAAGTKDPARRTAHGQG</sequence>
<dbReference type="InterPro" id="IPR017528">
    <property type="entry name" value="CHP03097O-antigen_lig-rel"/>
</dbReference>
<comment type="caution">
    <text evidence="8">The sequence shown here is derived from an EMBL/GenBank/DDBJ whole genome shotgun (WGS) entry which is preliminary data.</text>
</comment>
<keyword evidence="9" id="KW-1185">Reference proteome</keyword>
<keyword evidence="8" id="KW-0436">Ligase</keyword>
<dbReference type="InterPro" id="IPR045979">
    <property type="entry name" value="DUF5935"/>
</dbReference>
<dbReference type="GO" id="GO:0016874">
    <property type="term" value="F:ligase activity"/>
    <property type="evidence" value="ECO:0007669"/>
    <property type="project" value="UniProtKB-KW"/>
</dbReference>
<feature type="transmembrane region" description="Helical" evidence="5">
    <location>
        <begin position="43"/>
        <end position="63"/>
    </location>
</feature>
<dbReference type="PANTHER" id="PTHR37422:SF13">
    <property type="entry name" value="LIPOPOLYSACCHARIDE BIOSYNTHESIS PROTEIN PA4999-RELATED"/>
    <property type="match status" value="1"/>
</dbReference>
<name>A0ABS7A6Z8_9PROT</name>
<dbReference type="PANTHER" id="PTHR37422">
    <property type="entry name" value="TEICHURONIC ACID BIOSYNTHESIS PROTEIN TUAE"/>
    <property type="match status" value="1"/>
</dbReference>
<evidence type="ECO:0000256" key="3">
    <source>
        <dbReference type="ARBA" id="ARBA00022989"/>
    </source>
</evidence>